<protein>
    <submittedName>
        <fullName evidence="2">TPR repeat-containing protein</fullName>
    </submittedName>
</protein>
<dbReference type="InterPro" id="IPR014508">
    <property type="entry name" value="UCP020555_TPR-like"/>
</dbReference>
<dbReference type="PROSITE" id="PS51257">
    <property type="entry name" value="PROKAR_LIPOPROTEIN"/>
    <property type="match status" value="1"/>
</dbReference>
<dbReference type="EMBL" id="CM001167">
    <property type="protein sequence ID" value="EGJ72265.1"/>
    <property type="molecule type" value="Genomic_DNA"/>
</dbReference>
<sequence length="117" mass="13657">MMKKALFFVLVVLVLSACSTSKPLYSWYGYESASYKYFRDQSPKSLEKLKGEYEHILQQQRSVRGVPPPGIYAERGFIAIKEGYTQMGKEYLKLEVERYPESEVFIGRIIKQLEDEE</sequence>
<feature type="chain" id="PRO_5003309514" evidence="1">
    <location>
        <begin position="22"/>
        <end position="117"/>
    </location>
</feature>
<dbReference type="Proteomes" id="UP000018439">
    <property type="component" value="Chromosome"/>
</dbReference>
<reference evidence="2 3" key="1">
    <citation type="journal article" date="2011" name="Stand. Genomic Sci.">
        <title>Non-contiguous finished genome sequence of Bacteroides coprosuis type strain (PC139).</title>
        <authorList>
            <person name="Land M."/>
            <person name="Held B."/>
            <person name="Gronow S."/>
            <person name="Abt B."/>
            <person name="Lucas S."/>
            <person name="Del Rio T.G."/>
            <person name="Nolan M."/>
            <person name="Tice H."/>
            <person name="Cheng J.F."/>
            <person name="Pitluck S."/>
            <person name="Liolios K."/>
            <person name="Pagani I."/>
            <person name="Ivanova N."/>
            <person name="Mavromatis K."/>
            <person name="Mikhailova N."/>
            <person name="Pati A."/>
            <person name="Tapia R."/>
            <person name="Han C."/>
            <person name="Goodwin L."/>
            <person name="Chen A."/>
            <person name="Palaniappan K."/>
            <person name="Hauser L."/>
            <person name="Brambilla E.M."/>
            <person name="Rohde M."/>
            <person name="Goker M."/>
            <person name="Detter J.C."/>
            <person name="Woyke T."/>
            <person name="Bristow J."/>
            <person name="Eisen J.A."/>
            <person name="Markowitz V."/>
            <person name="Hugenholtz P."/>
            <person name="Kyrpides N.C."/>
            <person name="Klenk H.P."/>
            <person name="Lapidus A."/>
        </authorList>
    </citation>
    <scope>NUCLEOTIDE SEQUENCE</scope>
    <source>
        <strain evidence="2 3">DSM 18011</strain>
    </source>
</reference>
<evidence type="ECO:0000313" key="3">
    <source>
        <dbReference type="Proteomes" id="UP000018439"/>
    </source>
</evidence>
<organism evidence="2 3">
    <name type="scientific">Bacteroides coprosuis DSM 18011</name>
    <dbReference type="NCBI Taxonomy" id="679937"/>
    <lineage>
        <taxon>Bacteria</taxon>
        <taxon>Pseudomonadati</taxon>
        <taxon>Bacteroidota</taxon>
        <taxon>Bacteroidia</taxon>
        <taxon>Bacteroidales</taxon>
        <taxon>Bacteroidaceae</taxon>
        <taxon>Bacteroides</taxon>
    </lineage>
</organism>
<proteinExistence type="predicted"/>
<dbReference type="Pfam" id="PF16068">
    <property type="entry name" value="DUF4810"/>
    <property type="match status" value="1"/>
</dbReference>
<dbReference type="HOGENOM" id="CLU_139008_1_0_10"/>
<accession>F3ZT97</accession>
<dbReference type="AlphaFoldDB" id="F3ZT97"/>
<evidence type="ECO:0000313" key="2">
    <source>
        <dbReference type="EMBL" id="EGJ72265.1"/>
    </source>
</evidence>
<keyword evidence="3" id="KW-1185">Reference proteome</keyword>
<dbReference type="eggNOG" id="COG4259">
    <property type="taxonomic scope" value="Bacteria"/>
</dbReference>
<gene>
    <name evidence="2" type="ORF">Bcop_2092</name>
</gene>
<name>F3ZT97_9BACE</name>
<evidence type="ECO:0000256" key="1">
    <source>
        <dbReference type="SAM" id="SignalP"/>
    </source>
</evidence>
<dbReference type="STRING" id="679937.Bcop_2092"/>
<feature type="signal peptide" evidence="1">
    <location>
        <begin position="1"/>
        <end position="21"/>
    </location>
</feature>
<keyword evidence="1" id="KW-0732">Signal</keyword>